<dbReference type="InterPro" id="IPR006145">
    <property type="entry name" value="PsdUridine_synth_RsuA/RluA"/>
</dbReference>
<name>A0A9D1WJH3_9FIRM</name>
<dbReference type="GO" id="GO:0000455">
    <property type="term" value="P:enzyme-directed rRNA pseudouridine synthesis"/>
    <property type="evidence" value="ECO:0007669"/>
    <property type="project" value="TreeGrafter"/>
</dbReference>
<comment type="similarity">
    <text evidence="2 4">Belongs to the pseudouridine synthase RluA family.</text>
</comment>
<comment type="catalytic activity">
    <reaction evidence="1 4">
        <text>a uridine in RNA = a pseudouridine in RNA</text>
        <dbReference type="Rhea" id="RHEA:48348"/>
        <dbReference type="Rhea" id="RHEA-COMP:12068"/>
        <dbReference type="Rhea" id="RHEA-COMP:12069"/>
        <dbReference type="ChEBI" id="CHEBI:65314"/>
        <dbReference type="ChEBI" id="CHEBI:65315"/>
    </reaction>
</comment>
<evidence type="ECO:0000256" key="1">
    <source>
        <dbReference type="ARBA" id="ARBA00000073"/>
    </source>
</evidence>
<dbReference type="GO" id="GO:0140098">
    <property type="term" value="F:catalytic activity, acting on RNA"/>
    <property type="evidence" value="ECO:0007669"/>
    <property type="project" value="UniProtKB-ARBA"/>
</dbReference>
<evidence type="ECO:0000256" key="4">
    <source>
        <dbReference type="RuleBase" id="RU362028"/>
    </source>
</evidence>
<dbReference type="InterPro" id="IPR006225">
    <property type="entry name" value="PsdUridine_synth_RluC/D"/>
</dbReference>
<dbReference type="InterPro" id="IPR050188">
    <property type="entry name" value="RluA_PseudoU_synthase"/>
</dbReference>
<organism evidence="6 7">
    <name type="scientific">Candidatus Blautia gallistercoris</name>
    <dbReference type="NCBI Taxonomy" id="2838490"/>
    <lineage>
        <taxon>Bacteria</taxon>
        <taxon>Bacillati</taxon>
        <taxon>Bacillota</taxon>
        <taxon>Clostridia</taxon>
        <taxon>Lachnospirales</taxon>
        <taxon>Lachnospiraceae</taxon>
        <taxon>Blautia</taxon>
    </lineage>
</organism>
<dbReference type="Gene3D" id="3.30.2350.10">
    <property type="entry name" value="Pseudouridine synthase"/>
    <property type="match status" value="1"/>
</dbReference>
<dbReference type="GO" id="GO:0009982">
    <property type="term" value="F:pseudouridine synthase activity"/>
    <property type="evidence" value="ECO:0007669"/>
    <property type="project" value="InterPro"/>
</dbReference>
<dbReference type="PANTHER" id="PTHR21600">
    <property type="entry name" value="MITOCHONDRIAL RNA PSEUDOURIDINE SYNTHASE"/>
    <property type="match status" value="1"/>
</dbReference>
<dbReference type="Proteomes" id="UP000886817">
    <property type="component" value="Unassembled WGS sequence"/>
</dbReference>
<proteinExistence type="inferred from homology"/>
<evidence type="ECO:0000256" key="2">
    <source>
        <dbReference type="ARBA" id="ARBA00010876"/>
    </source>
</evidence>
<dbReference type="NCBIfam" id="TIGR00005">
    <property type="entry name" value="rluA_subfam"/>
    <property type="match status" value="1"/>
</dbReference>
<keyword evidence="4" id="KW-0413">Isomerase</keyword>
<comment type="caution">
    <text evidence="6">The sequence shown here is derived from an EMBL/GenBank/DDBJ whole genome shotgun (WGS) entry which is preliminary data.</text>
</comment>
<dbReference type="AlphaFoldDB" id="A0A9D1WJH3"/>
<dbReference type="InterPro" id="IPR020103">
    <property type="entry name" value="PsdUridine_synth_cat_dom_sf"/>
</dbReference>
<evidence type="ECO:0000313" key="7">
    <source>
        <dbReference type="Proteomes" id="UP000886817"/>
    </source>
</evidence>
<dbReference type="EC" id="5.4.99.-" evidence="4"/>
<evidence type="ECO:0000259" key="5">
    <source>
        <dbReference type="Pfam" id="PF00849"/>
    </source>
</evidence>
<reference evidence="6" key="1">
    <citation type="journal article" date="2021" name="PeerJ">
        <title>Extensive microbial diversity within the chicken gut microbiome revealed by metagenomics and culture.</title>
        <authorList>
            <person name="Gilroy R."/>
            <person name="Ravi A."/>
            <person name="Getino M."/>
            <person name="Pursley I."/>
            <person name="Horton D.L."/>
            <person name="Alikhan N.F."/>
            <person name="Baker D."/>
            <person name="Gharbi K."/>
            <person name="Hall N."/>
            <person name="Watson M."/>
            <person name="Adriaenssens E.M."/>
            <person name="Foster-Nyarko E."/>
            <person name="Jarju S."/>
            <person name="Secka A."/>
            <person name="Antonio M."/>
            <person name="Oren A."/>
            <person name="Chaudhuri R.R."/>
            <person name="La Ragione R."/>
            <person name="Hildebrand F."/>
            <person name="Pallen M.J."/>
        </authorList>
    </citation>
    <scope>NUCLEOTIDE SEQUENCE</scope>
    <source>
        <strain evidence="6">ChiSjej1B19-8411</strain>
    </source>
</reference>
<dbReference type="EMBL" id="DXEX01000218">
    <property type="protein sequence ID" value="HIX60079.1"/>
    <property type="molecule type" value="Genomic_DNA"/>
</dbReference>
<sequence>MRDRLTFSVTEQEQGKQADWIMKNCLGMSRREISRAKFTENGVCVNGQRSRVTARLQEGDFLEVLLEAERDACPAAGKQEKSETEGMPPLEILYEDRDVLIINKPAGILTHPVGCHGDGTASDQVRQYLQRTGGNPVARSVGRLDKETSGLLLFARNCMAAARLQEQRKQGKLRKIYLAVVEGVPEPPAGVIHLPLGKAPSGREAARIVVSSSGQEAITEYRVLGRAVWKNKEMIASRADQKDGAASLVACMLQTGRTHQIRVHMAHLGHALVGDCIYGRGSAAKGERALLHAWKVSFEQPFTGKPIQVCAPPPDDFPPLPSAFREEELFCRKEGPPVTEKGMENH</sequence>
<reference evidence="6" key="2">
    <citation type="submission" date="2021-04" db="EMBL/GenBank/DDBJ databases">
        <authorList>
            <person name="Gilroy R."/>
        </authorList>
    </citation>
    <scope>NUCLEOTIDE SEQUENCE</scope>
    <source>
        <strain evidence="6">ChiSjej1B19-8411</strain>
    </source>
</reference>
<evidence type="ECO:0000313" key="6">
    <source>
        <dbReference type="EMBL" id="HIX60079.1"/>
    </source>
</evidence>
<protein>
    <recommendedName>
        <fullName evidence="4">Pseudouridine synthase</fullName>
        <ecNumber evidence="4">5.4.99.-</ecNumber>
    </recommendedName>
</protein>
<feature type="domain" description="Pseudouridine synthase RsuA/RluA-like" evidence="5">
    <location>
        <begin position="98"/>
        <end position="267"/>
    </location>
</feature>
<gene>
    <name evidence="6" type="ORF">IAA45_10265</name>
</gene>
<dbReference type="CDD" id="cd02869">
    <property type="entry name" value="PseudoU_synth_RluA_like"/>
    <property type="match status" value="1"/>
</dbReference>
<dbReference type="GO" id="GO:0003723">
    <property type="term" value="F:RNA binding"/>
    <property type="evidence" value="ECO:0007669"/>
    <property type="project" value="InterPro"/>
</dbReference>
<feature type="active site" evidence="3">
    <location>
        <position position="145"/>
    </location>
</feature>
<evidence type="ECO:0000256" key="3">
    <source>
        <dbReference type="PIRSR" id="PIRSR606225-1"/>
    </source>
</evidence>
<dbReference type="SUPFAM" id="SSF55120">
    <property type="entry name" value="Pseudouridine synthase"/>
    <property type="match status" value="1"/>
</dbReference>
<comment type="function">
    <text evidence="4">Responsible for synthesis of pseudouridine from uracil.</text>
</comment>
<dbReference type="PANTHER" id="PTHR21600:SF87">
    <property type="entry name" value="RNA PSEUDOURIDYLATE SYNTHASE DOMAIN-CONTAINING PROTEIN 1"/>
    <property type="match status" value="1"/>
</dbReference>
<dbReference type="Pfam" id="PF00849">
    <property type="entry name" value="PseudoU_synth_2"/>
    <property type="match status" value="1"/>
</dbReference>
<accession>A0A9D1WJH3</accession>